<comment type="caution">
    <text evidence="2">The sequence shown here is derived from an EMBL/GenBank/DDBJ whole genome shotgun (WGS) entry which is preliminary data.</text>
</comment>
<feature type="region of interest" description="Disordered" evidence="1">
    <location>
        <begin position="99"/>
        <end position="144"/>
    </location>
</feature>
<sequence length="144" mass="15999">MDIVKSIPILGSELKKKHVKEISVIRKPAHAMYGLLSSSCTGNFLAMNCVHHAQVVTNFIHNNPHFKRFEQEAVKDAINKGVFGFLGCNTAKYFPHPIDAVSNPPGDKDKETQEAERVRKGKEKAPLECKRKKVSSSASKKLLS</sequence>
<reference evidence="2 3" key="1">
    <citation type="submission" date="2024-09" db="EMBL/GenBank/DDBJ databases">
        <title>Chromosome-scale assembly of Riccia fluitans.</title>
        <authorList>
            <person name="Paukszto L."/>
            <person name="Sawicki J."/>
            <person name="Karawczyk K."/>
            <person name="Piernik-Szablinska J."/>
            <person name="Szczecinska M."/>
            <person name="Mazdziarz M."/>
        </authorList>
    </citation>
    <scope>NUCLEOTIDE SEQUENCE [LARGE SCALE GENOMIC DNA]</scope>
    <source>
        <strain evidence="2">Rf_01</strain>
        <tissue evidence="2">Aerial parts of the thallus</tissue>
    </source>
</reference>
<accession>A0ABD1YRC7</accession>
<dbReference type="EMBL" id="JBHFFA010000003">
    <property type="protein sequence ID" value="KAL2633332.1"/>
    <property type="molecule type" value="Genomic_DNA"/>
</dbReference>
<gene>
    <name evidence="2" type="ORF">R1flu_004811</name>
</gene>
<keyword evidence="3" id="KW-1185">Reference proteome</keyword>
<evidence type="ECO:0000256" key="1">
    <source>
        <dbReference type="SAM" id="MobiDB-lite"/>
    </source>
</evidence>
<dbReference type="AlphaFoldDB" id="A0ABD1YRC7"/>
<name>A0ABD1YRC7_9MARC</name>
<organism evidence="2 3">
    <name type="scientific">Riccia fluitans</name>
    <dbReference type="NCBI Taxonomy" id="41844"/>
    <lineage>
        <taxon>Eukaryota</taxon>
        <taxon>Viridiplantae</taxon>
        <taxon>Streptophyta</taxon>
        <taxon>Embryophyta</taxon>
        <taxon>Marchantiophyta</taxon>
        <taxon>Marchantiopsida</taxon>
        <taxon>Marchantiidae</taxon>
        <taxon>Marchantiales</taxon>
        <taxon>Ricciaceae</taxon>
        <taxon>Riccia</taxon>
    </lineage>
</organism>
<evidence type="ECO:0000313" key="3">
    <source>
        <dbReference type="Proteomes" id="UP001605036"/>
    </source>
</evidence>
<proteinExistence type="predicted"/>
<feature type="compositionally biased region" description="Basic and acidic residues" evidence="1">
    <location>
        <begin position="106"/>
        <end position="129"/>
    </location>
</feature>
<protein>
    <submittedName>
        <fullName evidence="2">Uncharacterized protein</fullName>
    </submittedName>
</protein>
<dbReference type="Proteomes" id="UP001605036">
    <property type="component" value="Unassembled WGS sequence"/>
</dbReference>
<evidence type="ECO:0000313" key="2">
    <source>
        <dbReference type="EMBL" id="KAL2633332.1"/>
    </source>
</evidence>
<feature type="compositionally biased region" description="Low complexity" evidence="1">
    <location>
        <begin position="135"/>
        <end position="144"/>
    </location>
</feature>